<accession>A0A0W1B479</accession>
<dbReference type="Proteomes" id="UP000054709">
    <property type="component" value="Unassembled WGS sequence"/>
</dbReference>
<dbReference type="EMBL" id="LCZJ02000014">
    <property type="protein sequence ID" value="KTD88337.1"/>
    <property type="molecule type" value="Genomic_DNA"/>
</dbReference>
<proteinExistence type="predicted"/>
<name>A0A0W1B479_9BACL</name>
<evidence type="ECO:0000313" key="2">
    <source>
        <dbReference type="EMBL" id="KTD88337.1"/>
    </source>
</evidence>
<feature type="chain" id="PRO_5006920327" evidence="1">
    <location>
        <begin position="27"/>
        <end position="135"/>
    </location>
</feature>
<comment type="caution">
    <text evidence="2">The sequence shown here is derived from an EMBL/GenBank/DDBJ whole genome shotgun (WGS) entry which is preliminary data.</text>
</comment>
<evidence type="ECO:0000313" key="3">
    <source>
        <dbReference type="Proteomes" id="UP000054709"/>
    </source>
</evidence>
<gene>
    <name evidence="2" type="ORF">UQ64_05995</name>
</gene>
<evidence type="ECO:0000256" key="1">
    <source>
        <dbReference type="SAM" id="SignalP"/>
    </source>
</evidence>
<reference evidence="2 3" key="1">
    <citation type="journal article" date="2015" name="Int. Biodeterior. Biodegradation">
        <title>Physiological and genetic screening methods for the isolation of methyl tert-butyl ether-degrading bacteria for bioremediation purposes.</title>
        <authorList>
            <person name="Guisado I.M."/>
            <person name="Purswani J."/>
            <person name="Gonzalez Lopez J."/>
            <person name="Pozo C."/>
        </authorList>
    </citation>
    <scope>NUCLEOTIDE SEQUENCE [LARGE SCALE GENOMIC DNA]</scope>
    <source>
        <strain evidence="2 3">SH7</strain>
    </source>
</reference>
<keyword evidence="3" id="KW-1185">Reference proteome</keyword>
<sequence length="135" mass="14860">MKKKRIFAPFLAGLTLMVGLSSSALATTGLIDSTVSGGWSEDEGYFTNNNYKISPRGDVVMEHSGWIEKGMSGMERAVCTTWWKETLHYSRARMEAGGGMAITDSGRKWGVENTYAESPYAASSYLAKTYYGKDE</sequence>
<organism evidence="2 3">
    <name type="scientific">Paenibacillus etheri</name>
    <dbReference type="NCBI Taxonomy" id="1306852"/>
    <lineage>
        <taxon>Bacteria</taxon>
        <taxon>Bacillati</taxon>
        <taxon>Bacillota</taxon>
        <taxon>Bacilli</taxon>
        <taxon>Bacillales</taxon>
        <taxon>Paenibacillaceae</taxon>
        <taxon>Paenibacillus</taxon>
    </lineage>
</organism>
<dbReference type="AlphaFoldDB" id="A0A0W1B479"/>
<dbReference type="RefSeq" id="WP_060621990.1">
    <property type="nucleotide sequence ID" value="NZ_LCZJ02000014.1"/>
</dbReference>
<protein>
    <submittedName>
        <fullName evidence="2">Uncharacterized protein</fullName>
    </submittedName>
</protein>
<feature type="signal peptide" evidence="1">
    <location>
        <begin position="1"/>
        <end position="26"/>
    </location>
</feature>
<dbReference type="OrthoDB" id="5023307at2"/>
<keyword evidence="1" id="KW-0732">Signal</keyword>